<dbReference type="Proteomes" id="UP000319980">
    <property type="component" value="Unassembled WGS sequence"/>
</dbReference>
<evidence type="ECO:0000313" key="2">
    <source>
        <dbReference type="Proteomes" id="UP000319980"/>
    </source>
</evidence>
<keyword evidence="2" id="KW-1185">Reference proteome</keyword>
<dbReference type="EMBL" id="VOHK01000001">
    <property type="protein sequence ID" value="TWT23699.1"/>
    <property type="molecule type" value="Genomic_DNA"/>
</dbReference>
<gene>
    <name evidence="1" type="ORF">FQY83_03520</name>
</gene>
<reference evidence="1 2" key="1">
    <citation type="journal article" date="2008" name="Int. J. Syst. Evol. Microbiol.">
        <title>Luteimonas marina sp. nov., isolated from seawater.</title>
        <authorList>
            <person name="Baik K.S."/>
            <person name="Park S.C."/>
            <person name="Kim M.S."/>
            <person name="Kim E.M."/>
            <person name="Park C."/>
            <person name="Chun J."/>
            <person name="Seong C.N."/>
        </authorList>
    </citation>
    <scope>NUCLEOTIDE SEQUENCE [LARGE SCALE GENOMIC DNA]</scope>
    <source>
        <strain evidence="1 2">FR1330</strain>
    </source>
</reference>
<dbReference type="RefSeq" id="WP_146385017.1">
    <property type="nucleotide sequence ID" value="NZ_VOHK01000001.1"/>
</dbReference>
<proteinExistence type="predicted"/>
<sequence length="270" mass="30018">MQSPPHHDDESLHQIASLAARYMFADLPGEAILAAHFDEPSSCIALGGNRARVFRCDVAKSKVRVASRSARRGLFGLLPIPPSFDDLFKTLLNRLCIQLDDEIDTNGWPGAHRSSGGRGLYWDTHKDPHFKFRLMTGIYCNRSAASTINAHAIVQLALENPPAYLALNLLHKCGAVSKEDLYRIHGVFFGLRAKPGAFRIWTNRAVSVGAFGWLYKRLLVAAWRQVAEDCYPEPRSYGRHSYAAAVLSTKAGTELVALLGRSSSWPCKRW</sequence>
<protein>
    <submittedName>
        <fullName evidence="1">Uncharacterized protein</fullName>
    </submittedName>
</protein>
<name>A0A5C5UCQ9_9GAMM</name>
<evidence type="ECO:0000313" key="1">
    <source>
        <dbReference type="EMBL" id="TWT23699.1"/>
    </source>
</evidence>
<dbReference type="AlphaFoldDB" id="A0A5C5UCQ9"/>
<accession>A0A5C5UCQ9</accession>
<organism evidence="1 2">
    <name type="scientific">Luteimonas marina</name>
    <dbReference type="NCBI Taxonomy" id="488485"/>
    <lineage>
        <taxon>Bacteria</taxon>
        <taxon>Pseudomonadati</taxon>
        <taxon>Pseudomonadota</taxon>
        <taxon>Gammaproteobacteria</taxon>
        <taxon>Lysobacterales</taxon>
        <taxon>Lysobacteraceae</taxon>
        <taxon>Luteimonas</taxon>
    </lineage>
</organism>
<comment type="caution">
    <text evidence="1">The sequence shown here is derived from an EMBL/GenBank/DDBJ whole genome shotgun (WGS) entry which is preliminary data.</text>
</comment>